<dbReference type="InterPro" id="IPR006091">
    <property type="entry name" value="Acyl-CoA_Oxase/DH_mid-dom"/>
</dbReference>
<feature type="domain" description="Acyl-CoA oxidase/dehydrogenase middle" evidence="8">
    <location>
        <begin position="134"/>
        <end position="228"/>
    </location>
</feature>
<evidence type="ECO:0000256" key="6">
    <source>
        <dbReference type="RuleBase" id="RU362125"/>
    </source>
</evidence>
<dbReference type="InterPro" id="IPR037069">
    <property type="entry name" value="AcylCoA_DH/ox_N_sf"/>
</dbReference>
<sequence length="393" mass="44235">MMTNGEAALLAPAKDYNGLSDDAFRAEIREWIEHNYPPELRFPIERLHRAQTKIWYDRLAEKGWLAPAWPVEQGGMGLDANKRVVFIEELERHGCSRYNDQGVLMLGPLLMAYGTPEQQAYFLPKILTGEHIWAQGYSEPNSGSDLASLRTEALLDGEEWVINGQKIWTTLGNDANWIYVLVRTDKEAKKQQGISFLLVPMEAPGITVRPILTLGMSDEFCEVFFDNVRVPRDALVGQLNHGWTMAKALLGFERIFVGSPAQSAYALSRLETMARHLKLFDDSEFRSRHGRLVIDLADHVSLYSTYIDRLRRGETIGADVSMLKINQTELYKRIAQTMIDYADGYSGHDGLVEQLGGVQASAIWLQSLQTTIYGGTSEVQRDILAKQVLALPS</sequence>
<comment type="cofactor">
    <cofactor evidence="1 6">
        <name>FAD</name>
        <dbReference type="ChEBI" id="CHEBI:57692"/>
    </cofactor>
</comment>
<dbReference type="Pfam" id="PF02770">
    <property type="entry name" value="Acyl-CoA_dh_M"/>
    <property type="match status" value="1"/>
</dbReference>
<dbReference type="Gene3D" id="2.40.110.10">
    <property type="entry name" value="Butyryl-CoA Dehydrogenase, subunit A, domain 2"/>
    <property type="match status" value="1"/>
</dbReference>
<evidence type="ECO:0000259" key="8">
    <source>
        <dbReference type="Pfam" id="PF02770"/>
    </source>
</evidence>
<dbReference type="PANTHER" id="PTHR43292">
    <property type="entry name" value="ACYL-COA DEHYDROGENASE"/>
    <property type="match status" value="1"/>
</dbReference>
<comment type="caution">
    <text evidence="10">The sequence shown here is derived from an EMBL/GenBank/DDBJ whole genome shotgun (WGS) entry which is preliminary data.</text>
</comment>
<evidence type="ECO:0000256" key="2">
    <source>
        <dbReference type="ARBA" id="ARBA00009347"/>
    </source>
</evidence>
<dbReference type="InterPro" id="IPR013786">
    <property type="entry name" value="AcylCoA_DH/ox_N"/>
</dbReference>
<dbReference type="Gene3D" id="1.10.540.10">
    <property type="entry name" value="Acyl-CoA dehydrogenase/oxidase, N-terminal domain"/>
    <property type="match status" value="1"/>
</dbReference>
<evidence type="ECO:0000259" key="9">
    <source>
        <dbReference type="Pfam" id="PF02771"/>
    </source>
</evidence>
<dbReference type="GO" id="GO:0016627">
    <property type="term" value="F:oxidoreductase activity, acting on the CH-CH group of donors"/>
    <property type="evidence" value="ECO:0007669"/>
    <property type="project" value="InterPro"/>
</dbReference>
<dbReference type="SUPFAM" id="SSF56645">
    <property type="entry name" value="Acyl-CoA dehydrogenase NM domain-like"/>
    <property type="match status" value="1"/>
</dbReference>
<dbReference type="Proteomes" id="UP000024329">
    <property type="component" value="Unassembled WGS sequence"/>
</dbReference>
<evidence type="ECO:0000256" key="3">
    <source>
        <dbReference type="ARBA" id="ARBA00022630"/>
    </source>
</evidence>
<dbReference type="eggNOG" id="COG1960">
    <property type="taxonomic scope" value="Bacteria"/>
</dbReference>
<accession>A0A031JRC6</accession>
<dbReference type="InterPro" id="IPR046373">
    <property type="entry name" value="Acyl-CoA_Oxase/DH_mid-dom_sf"/>
</dbReference>
<dbReference type="PATRIC" id="fig|158500.4.peg.4153"/>
<evidence type="ECO:0000256" key="1">
    <source>
        <dbReference type="ARBA" id="ARBA00001974"/>
    </source>
</evidence>
<dbReference type="Pfam" id="PF02771">
    <property type="entry name" value="Acyl-CoA_dh_N"/>
    <property type="match status" value="1"/>
</dbReference>
<keyword evidence="3 6" id="KW-0285">Flavoprotein</keyword>
<name>A0A031JRC6_9SPHN</name>
<keyword evidence="4 6" id="KW-0274">FAD</keyword>
<reference evidence="10 11" key="1">
    <citation type="submission" date="2014-03" db="EMBL/GenBank/DDBJ databases">
        <title>Whole genome sequence of Novosphingobium resinovorum KF1.</title>
        <authorList>
            <person name="Gan H.M."/>
            <person name="Gan H.Y."/>
            <person name="Chew T.H."/>
            <person name="Savka M.A."/>
        </authorList>
    </citation>
    <scope>NUCLEOTIDE SEQUENCE [LARGE SCALE GENOMIC DNA]</scope>
    <source>
        <strain evidence="10 11">KF1</strain>
    </source>
</reference>
<dbReference type="InterPro" id="IPR009075">
    <property type="entry name" value="AcylCo_DH/oxidase_C"/>
</dbReference>
<dbReference type="PANTHER" id="PTHR43292:SF3">
    <property type="entry name" value="ACYL-COA DEHYDROGENASE FADE29"/>
    <property type="match status" value="1"/>
</dbReference>
<keyword evidence="5 6" id="KW-0560">Oxidoreductase</keyword>
<dbReference type="InterPro" id="IPR036250">
    <property type="entry name" value="AcylCo_DH-like_C"/>
</dbReference>
<dbReference type="Gene3D" id="1.20.140.10">
    <property type="entry name" value="Butyryl-CoA Dehydrogenase, subunit A, domain 3"/>
    <property type="match status" value="1"/>
</dbReference>
<dbReference type="GO" id="GO:0005886">
    <property type="term" value="C:plasma membrane"/>
    <property type="evidence" value="ECO:0007669"/>
    <property type="project" value="TreeGrafter"/>
</dbReference>
<protein>
    <submittedName>
        <fullName evidence="10">Acyl-CoA dehydrogenase-like protein</fullName>
    </submittedName>
</protein>
<proteinExistence type="inferred from homology"/>
<evidence type="ECO:0000256" key="4">
    <source>
        <dbReference type="ARBA" id="ARBA00022827"/>
    </source>
</evidence>
<dbReference type="Pfam" id="PF00441">
    <property type="entry name" value="Acyl-CoA_dh_1"/>
    <property type="match status" value="1"/>
</dbReference>
<dbReference type="GO" id="GO:0050660">
    <property type="term" value="F:flavin adenine dinucleotide binding"/>
    <property type="evidence" value="ECO:0007669"/>
    <property type="project" value="InterPro"/>
</dbReference>
<gene>
    <name evidence="10" type="ORF">BV97_04086</name>
</gene>
<dbReference type="InterPro" id="IPR009100">
    <property type="entry name" value="AcylCoA_DH/oxidase_NM_dom_sf"/>
</dbReference>
<dbReference type="FunFam" id="2.40.110.10:FF:000011">
    <property type="entry name" value="Acyl-CoA dehydrogenase FadE34"/>
    <property type="match status" value="1"/>
</dbReference>
<dbReference type="InterPro" id="IPR052161">
    <property type="entry name" value="Mycobact_Acyl-CoA_DH"/>
</dbReference>
<evidence type="ECO:0000313" key="11">
    <source>
        <dbReference type="Proteomes" id="UP000024329"/>
    </source>
</evidence>
<dbReference type="SUPFAM" id="SSF47203">
    <property type="entry name" value="Acyl-CoA dehydrogenase C-terminal domain-like"/>
    <property type="match status" value="1"/>
</dbReference>
<dbReference type="EMBL" id="JFYZ01000027">
    <property type="protein sequence ID" value="EZP79323.1"/>
    <property type="molecule type" value="Genomic_DNA"/>
</dbReference>
<organism evidence="10 11">
    <name type="scientific">Novosphingobium resinovorum</name>
    <dbReference type="NCBI Taxonomy" id="158500"/>
    <lineage>
        <taxon>Bacteria</taxon>
        <taxon>Pseudomonadati</taxon>
        <taxon>Pseudomonadota</taxon>
        <taxon>Alphaproteobacteria</taxon>
        <taxon>Sphingomonadales</taxon>
        <taxon>Sphingomonadaceae</taxon>
        <taxon>Novosphingobium</taxon>
    </lineage>
</organism>
<evidence type="ECO:0000256" key="5">
    <source>
        <dbReference type="ARBA" id="ARBA00023002"/>
    </source>
</evidence>
<feature type="domain" description="Acyl-CoA dehydrogenase/oxidase N-terminal" evidence="9">
    <location>
        <begin position="22"/>
        <end position="130"/>
    </location>
</feature>
<feature type="domain" description="Acyl-CoA dehydrogenase/oxidase C-terminal" evidence="7">
    <location>
        <begin position="240"/>
        <end position="389"/>
    </location>
</feature>
<comment type="similarity">
    <text evidence="2 6">Belongs to the acyl-CoA dehydrogenase family.</text>
</comment>
<evidence type="ECO:0000259" key="7">
    <source>
        <dbReference type="Pfam" id="PF00441"/>
    </source>
</evidence>
<dbReference type="AlphaFoldDB" id="A0A031JRC6"/>
<evidence type="ECO:0000313" key="10">
    <source>
        <dbReference type="EMBL" id="EZP79323.1"/>
    </source>
</evidence>